<dbReference type="KEGG" id="mtt:Ftrac_1754"/>
<keyword evidence="3" id="KW-1185">Reference proteome</keyword>
<proteinExistence type="predicted"/>
<evidence type="ECO:0000313" key="3">
    <source>
        <dbReference type="Proteomes" id="UP000008720"/>
    </source>
</evidence>
<feature type="transmembrane region" description="Helical" evidence="1">
    <location>
        <begin position="40"/>
        <end position="61"/>
    </location>
</feature>
<feature type="transmembrane region" description="Helical" evidence="1">
    <location>
        <begin position="68"/>
        <end position="87"/>
    </location>
</feature>
<protein>
    <submittedName>
        <fullName evidence="2">Uncharacterized protein</fullName>
    </submittedName>
</protein>
<keyword evidence="1" id="KW-0472">Membrane</keyword>
<gene>
    <name evidence="2" type="ordered locus">Ftrac_1754</name>
</gene>
<dbReference type="EMBL" id="CP002349">
    <property type="protein sequence ID" value="ADR21742.1"/>
    <property type="molecule type" value="Genomic_DNA"/>
</dbReference>
<dbReference type="Proteomes" id="UP000008720">
    <property type="component" value="Chromosome"/>
</dbReference>
<evidence type="ECO:0000256" key="1">
    <source>
        <dbReference type="SAM" id="Phobius"/>
    </source>
</evidence>
<dbReference type="STRING" id="643867.Ftrac_1754"/>
<dbReference type="AlphaFoldDB" id="E4TRM1"/>
<feature type="transmembrane region" description="Helical" evidence="1">
    <location>
        <begin position="7"/>
        <end position="28"/>
    </location>
</feature>
<reference evidence="2 3" key="1">
    <citation type="journal article" date="2011" name="Stand. Genomic Sci.">
        <title>Complete genome sequence of Marivirga tractuosa type strain (H-43).</title>
        <authorList>
            <person name="Pagani I."/>
            <person name="Chertkov O."/>
            <person name="Lapidus A."/>
            <person name="Lucas S."/>
            <person name="Del Rio T.G."/>
            <person name="Tice H."/>
            <person name="Copeland A."/>
            <person name="Cheng J.F."/>
            <person name="Nolan M."/>
            <person name="Saunders E."/>
            <person name="Pitluck S."/>
            <person name="Held B."/>
            <person name="Goodwin L."/>
            <person name="Liolios K."/>
            <person name="Ovchinikova G."/>
            <person name="Ivanova N."/>
            <person name="Mavromatis K."/>
            <person name="Pati A."/>
            <person name="Chen A."/>
            <person name="Palaniappan K."/>
            <person name="Land M."/>
            <person name="Hauser L."/>
            <person name="Jeffries C.D."/>
            <person name="Detter J.C."/>
            <person name="Han C."/>
            <person name="Tapia R."/>
            <person name="Ngatchou-Djao O.D."/>
            <person name="Rohde M."/>
            <person name="Goker M."/>
            <person name="Spring S."/>
            <person name="Sikorski J."/>
            <person name="Woyke T."/>
            <person name="Bristow J."/>
            <person name="Eisen J.A."/>
            <person name="Markowitz V."/>
            <person name="Hugenholtz P."/>
            <person name="Klenk H.P."/>
            <person name="Kyrpides N.C."/>
        </authorList>
    </citation>
    <scope>NUCLEOTIDE SEQUENCE [LARGE SCALE GENOMIC DNA]</scope>
    <source>
        <strain evidence="3">ATCC 23168 / DSM 4126 / NBRC 15989 / NCIMB 1408 / VKM B-1430 / H-43</strain>
    </source>
</reference>
<accession>E4TRM1</accession>
<feature type="transmembrane region" description="Helical" evidence="1">
    <location>
        <begin position="99"/>
        <end position="120"/>
    </location>
</feature>
<sequence>MKNLKVAFFSSLIIFLCHYLFGVFYTSFIDRNGINWMNPFLMFLTFYWVYFSLTLLHIFLIKKTRMNNWIIAFSLMVLVFIGVYSPFILEGSFIKNFKWITVITLLITTPLLVYISNYFIKKTNG</sequence>
<keyword evidence="1" id="KW-1133">Transmembrane helix</keyword>
<dbReference type="HOGENOM" id="CLU_1990001_0_0_10"/>
<organism evidence="2 3">
    <name type="scientific">Marivirga tractuosa (strain ATCC 23168 / DSM 4126 / NBRC 15989 / NCIMB 1408 / VKM B-1430 / H-43)</name>
    <name type="common">Microscilla tractuosa</name>
    <name type="synonym">Flexibacter tractuosus</name>
    <dbReference type="NCBI Taxonomy" id="643867"/>
    <lineage>
        <taxon>Bacteria</taxon>
        <taxon>Pseudomonadati</taxon>
        <taxon>Bacteroidota</taxon>
        <taxon>Cytophagia</taxon>
        <taxon>Cytophagales</taxon>
        <taxon>Marivirgaceae</taxon>
        <taxon>Marivirga</taxon>
    </lineage>
</organism>
<evidence type="ECO:0000313" key="2">
    <source>
        <dbReference type="EMBL" id="ADR21742.1"/>
    </source>
</evidence>
<name>E4TRM1_MARTH</name>
<keyword evidence="1" id="KW-0812">Transmembrane</keyword>